<dbReference type="InterPro" id="IPR011066">
    <property type="entry name" value="MscS_channel_C_sf"/>
</dbReference>
<dbReference type="RefSeq" id="WP_377944962.1">
    <property type="nucleotide sequence ID" value="NZ_JBHUCX010000083.1"/>
</dbReference>
<protein>
    <submittedName>
        <fullName evidence="10">Mechanosensitive ion channel family protein</fullName>
    </submittedName>
</protein>
<dbReference type="Pfam" id="PF00924">
    <property type="entry name" value="MS_channel_2nd"/>
    <property type="match status" value="1"/>
</dbReference>
<accession>A0ABW4JKX4</accession>
<proteinExistence type="inferred from homology"/>
<organism evidence="10 11">
    <name type="scientific">Alicyclobacillus fodiniaquatilis</name>
    <dbReference type="NCBI Taxonomy" id="1661150"/>
    <lineage>
        <taxon>Bacteria</taxon>
        <taxon>Bacillati</taxon>
        <taxon>Bacillota</taxon>
        <taxon>Bacilli</taxon>
        <taxon>Bacillales</taxon>
        <taxon>Alicyclobacillaceae</taxon>
        <taxon>Alicyclobacillus</taxon>
    </lineage>
</organism>
<keyword evidence="5 7" id="KW-1133">Transmembrane helix</keyword>
<dbReference type="SUPFAM" id="SSF82689">
    <property type="entry name" value="Mechanosensitive channel protein MscS (YggB), C-terminal domain"/>
    <property type="match status" value="1"/>
</dbReference>
<keyword evidence="3" id="KW-1003">Cell membrane</keyword>
<dbReference type="PANTHER" id="PTHR30460">
    <property type="entry name" value="MODERATE CONDUCTANCE MECHANOSENSITIVE CHANNEL YBIO"/>
    <property type="match status" value="1"/>
</dbReference>
<dbReference type="Gene3D" id="2.30.30.60">
    <property type="match status" value="1"/>
</dbReference>
<evidence type="ECO:0000256" key="7">
    <source>
        <dbReference type="SAM" id="Phobius"/>
    </source>
</evidence>
<dbReference type="InterPro" id="IPR006685">
    <property type="entry name" value="MscS_channel_2nd"/>
</dbReference>
<feature type="transmembrane region" description="Helical" evidence="7">
    <location>
        <begin position="65"/>
        <end position="86"/>
    </location>
</feature>
<comment type="similarity">
    <text evidence="2">Belongs to the MscS (TC 1.A.23) family.</text>
</comment>
<dbReference type="InterPro" id="IPR049142">
    <property type="entry name" value="MS_channel_1st"/>
</dbReference>
<evidence type="ECO:0000256" key="1">
    <source>
        <dbReference type="ARBA" id="ARBA00004651"/>
    </source>
</evidence>
<keyword evidence="4 7" id="KW-0812">Transmembrane</keyword>
<dbReference type="InterPro" id="IPR023408">
    <property type="entry name" value="MscS_beta-dom_sf"/>
</dbReference>
<name>A0ABW4JKX4_9BACL</name>
<evidence type="ECO:0000256" key="3">
    <source>
        <dbReference type="ARBA" id="ARBA00022475"/>
    </source>
</evidence>
<evidence type="ECO:0000256" key="6">
    <source>
        <dbReference type="ARBA" id="ARBA00023136"/>
    </source>
</evidence>
<dbReference type="InterPro" id="IPR045276">
    <property type="entry name" value="YbiO_bact"/>
</dbReference>
<dbReference type="SUPFAM" id="SSF82861">
    <property type="entry name" value="Mechanosensitive channel protein MscS (YggB), transmembrane region"/>
    <property type="match status" value="1"/>
</dbReference>
<evidence type="ECO:0000256" key="4">
    <source>
        <dbReference type="ARBA" id="ARBA00022692"/>
    </source>
</evidence>
<keyword evidence="6 7" id="KW-0472">Membrane</keyword>
<evidence type="ECO:0000313" key="10">
    <source>
        <dbReference type="EMBL" id="MFD1677052.1"/>
    </source>
</evidence>
<feature type="transmembrane region" description="Helical" evidence="7">
    <location>
        <begin position="20"/>
        <end position="44"/>
    </location>
</feature>
<evidence type="ECO:0000256" key="2">
    <source>
        <dbReference type="ARBA" id="ARBA00008017"/>
    </source>
</evidence>
<keyword evidence="11" id="KW-1185">Reference proteome</keyword>
<comment type="subcellular location">
    <subcellularLocation>
        <location evidence="1">Cell membrane</location>
        <topology evidence="1">Multi-pass membrane protein</topology>
    </subcellularLocation>
</comment>
<feature type="transmembrane region" description="Helical" evidence="7">
    <location>
        <begin position="92"/>
        <end position="112"/>
    </location>
</feature>
<reference evidence="11" key="1">
    <citation type="journal article" date="2019" name="Int. J. Syst. Evol. Microbiol.">
        <title>The Global Catalogue of Microorganisms (GCM) 10K type strain sequencing project: providing services to taxonomists for standard genome sequencing and annotation.</title>
        <authorList>
            <consortium name="The Broad Institute Genomics Platform"/>
            <consortium name="The Broad Institute Genome Sequencing Center for Infectious Disease"/>
            <person name="Wu L."/>
            <person name="Ma J."/>
        </authorList>
    </citation>
    <scope>NUCLEOTIDE SEQUENCE [LARGE SCALE GENOMIC DNA]</scope>
    <source>
        <strain evidence="11">CGMCC 1.12286</strain>
    </source>
</reference>
<gene>
    <name evidence="10" type="ORF">ACFSB2_20465</name>
</gene>
<dbReference type="Gene3D" id="1.10.287.1260">
    <property type="match status" value="1"/>
</dbReference>
<dbReference type="SUPFAM" id="SSF50182">
    <property type="entry name" value="Sm-like ribonucleoproteins"/>
    <property type="match status" value="1"/>
</dbReference>
<dbReference type="InterPro" id="IPR010920">
    <property type="entry name" value="LSM_dom_sf"/>
</dbReference>
<sequence length="283" mass="31489">MMSSFTHFLASHTAGLEHVGWNIIKIILLFIATKIVMALLTRVLRRLLLLHGRMDERRRKTLESLFVNVVKYTIYFVLVLTILPLFGVHIEALLAGAGVAGIAIAFGAQSLLKDFFNGFFILFEDQFGVGDTVTINSITGTVYSVGLRITVIKIWTGEMVYIPNGDITQATNYSKQNSIAVIDINIGHKTPPEEAIPIIEQVMQTLEKEQENIVGNASVVGVQALNDSSYTLRATAECNPCTHWGIVRLAQQQIRAEFMKHGVDLPIQKIVYTHDTMTDNQES</sequence>
<dbReference type="PANTHER" id="PTHR30460:SF0">
    <property type="entry name" value="MODERATE CONDUCTANCE MECHANOSENSITIVE CHANNEL YBIO"/>
    <property type="match status" value="1"/>
</dbReference>
<evidence type="ECO:0000313" key="11">
    <source>
        <dbReference type="Proteomes" id="UP001597079"/>
    </source>
</evidence>
<dbReference type="Gene3D" id="3.30.70.100">
    <property type="match status" value="1"/>
</dbReference>
<dbReference type="EMBL" id="JBHUCX010000083">
    <property type="protein sequence ID" value="MFD1677052.1"/>
    <property type="molecule type" value="Genomic_DNA"/>
</dbReference>
<dbReference type="Proteomes" id="UP001597079">
    <property type="component" value="Unassembled WGS sequence"/>
</dbReference>
<feature type="domain" description="Mechanosensitive ion channel transmembrane helices 2/3" evidence="9">
    <location>
        <begin position="68"/>
        <end position="109"/>
    </location>
</feature>
<feature type="domain" description="Mechanosensitive ion channel MscS" evidence="8">
    <location>
        <begin position="111"/>
        <end position="175"/>
    </location>
</feature>
<evidence type="ECO:0000259" key="8">
    <source>
        <dbReference type="Pfam" id="PF00924"/>
    </source>
</evidence>
<dbReference type="Pfam" id="PF21088">
    <property type="entry name" value="MS_channel_1st"/>
    <property type="match status" value="1"/>
</dbReference>
<evidence type="ECO:0000259" key="9">
    <source>
        <dbReference type="Pfam" id="PF21088"/>
    </source>
</evidence>
<evidence type="ECO:0000256" key="5">
    <source>
        <dbReference type="ARBA" id="ARBA00022989"/>
    </source>
</evidence>
<comment type="caution">
    <text evidence="10">The sequence shown here is derived from an EMBL/GenBank/DDBJ whole genome shotgun (WGS) entry which is preliminary data.</text>
</comment>
<dbReference type="InterPro" id="IPR011014">
    <property type="entry name" value="MscS_channel_TM-2"/>
</dbReference>